<sequence>MPRKTKLPLMVLGRRMIGTPPTETDAKITFEIEAETGEIFEISFTQRGIASTVTMALNWPPLKEALADVKPPIKL</sequence>
<dbReference type="EMBL" id="CP089391">
    <property type="protein sequence ID" value="WBL77276.1"/>
    <property type="molecule type" value="Genomic_DNA"/>
</dbReference>
<accession>A0ABY7MI74</accession>
<gene>
    <name evidence="1" type="ORF">I3J27_30295</name>
</gene>
<dbReference type="Proteomes" id="UP001179614">
    <property type="component" value="Chromosome"/>
</dbReference>
<reference evidence="1" key="1">
    <citation type="submission" date="2021-12" db="EMBL/GenBank/DDBJ databases">
        <title>Bradyrhizobium xenonodulans sp. nov.</title>
        <authorList>
            <person name="Claassens R."/>
            <person name="Venter S.N."/>
            <person name="Beukes C.W."/>
            <person name="Stepkowski T."/>
            <person name="Steenkamp E.T."/>
        </authorList>
    </citation>
    <scope>NUCLEOTIDE SEQUENCE</scope>
    <source>
        <strain evidence="1">14AB</strain>
    </source>
</reference>
<keyword evidence="2" id="KW-1185">Reference proteome</keyword>
<dbReference type="RefSeq" id="WP_270162541.1">
    <property type="nucleotide sequence ID" value="NZ_CP089391.1"/>
</dbReference>
<evidence type="ECO:0000313" key="2">
    <source>
        <dbReference type="Proteomes" id="UP001179614"/>
    </source>
</evidence>
<proteinExistence type="predicted"/>
<evidence type="ECO:0000313" key="1">
    <source>
        <dbReference type="EMBL" id="WBL77276.1"/>
    </source>
</evidence>
<name>A0ABY7MI74_9BRAD</name>
<organism evidence="1 2">
    <name type="scientific">Bradyrhizobium xenonodulans</name>
    <dbReference type="NCBI Taxonomy" id="2736875"/>
    <lineage>
        <taxon>Bacteria</taxon>
        <taxon>Pseudomonadati</taxon>
        <taxon>Pseudomonadota</taxon>
        <taxon>Alphaproteobacteria</taxon>
        <taxon>Hyphomicrobiales</taxon>
        <taxon>Nitrobacteraceae</taxon>
        <taxon>Bradyrhizobium</taxon>
    </lineage>
</organism>
<protein>
    <submittedName>
        <fullName evidence="1">Uncharacterized protein</fullName>
    </submittedName>
</protein>